<accession>W1TYF9</accession>
<evidence type="ECO:0000256" key="1">
    <source>
        <dbReference type="SAM" id="Phobius"/>
    </source>
</evidence>
<protein>
    <submittedName>
        <fullName evidence="2">Uncharacterized protein</fullName>
    </submittedName>
</protein>
<dbReference type="Proteomes" id="UP000018840">
    <property type="component" value="Unassembled WGS sequence"/>
</dbReference>
<dbReference type="EMBL" id="AZMC01000288">
    <property type="protein sequence ID" value="ETI86637.1"/>
    <property type="molecule type" value="Genomic_DNA"/>
</dbReference>
<keyword evidence="1" id="KW-0472">Membrane</keyword>
<comment type="caution">
    <text evidence="2">The sequence shown here is derived from an EMBL/GenBank/DDBJ whole genome shotgun (WGS) entry which is preliminary data.</text>
</comment>
<proteinExistence type="predicted"/>
<evidence type="ECO:0000313" key="3">
    <source>
        <dbReference type="Proteomes" id="UP000018840"/>
    </source>
</evidence>
<feature type="non-terminal residue" evidence="2">
    <location>
        <position position="1"/>
    </location>
</feature>
<sequence>KVGIPLCIVGFVVSMIVIPIVWPFFP</sequence>
<feature type="transmembrane region" description="Helical" evidence="1">
    <location>
        <begin position="7"/>
        <end position="25"/>
    </location>
</feature>
<keyword evidence="1" id="KW-0812">Transmembrane</keyword>
<reference evidence="2 3" key="1">
    <citation type="submission" date="2013-12" db="EMBL/GenBank/DDBJ databases">
        <title>A Varibaculum cambriense genome reconstructed from a premature infant gut community with otherwise low bacterial novelty that shifts toward anaerobic metabolism during the third week of life.</title>
        <authorList>
            <person name="Brown C.T."/>
            <person name="Sharon I."/>
            <person name="Thomas B.C."/>
            <person name="Castelle C.J."/>
            <person name="Morowitz M.J."/>
            <person name="Banfield J.F."/>
        </authorList>
    </citation>
    <scope>NUCLEOTIDE SEQUENCE [LARGE SCALE GENOMIC DNA]</scope>
    <source>
        <strain evidence="3">DORA_17_25</strain>
    </source>
</reference>
<gene>
    <name evidence="2" type="ORF">Q612_NSC00288G0001</name>
</gene>
<name>W1TYF9_9FIRM</name>
<organism evidence="2 3">
    <name type="scientific">Negativicoccus succinicivorans DORA_17_25</name>
    <dbReference type="NCBI Taxonomy" id="1403945"/>
    <lineage>
        <taxon>Bacteria</taxon>
        <taxon>Bacillati</taxon>
        <taxon>Bacillota</taxon>
        <taxon>Negativicutes</taxon>
        <taxon>Veillonellales</taxon>
        <taxon>Veillonellaceae</taxon>
        <taxon>Negativicoccus</taxon>
    </lineage>
</organism>
<evidence type="ECO:0000313" key="2">
    <source>
        <dbReference type="EMBL" id="ETI86637.1"/>
    </source>
</evidence>
<keyword evidence="1" id="KW-1133">Transmembrane helix</keyword>
<dbReference type="AlphaFoldDB" id="W1TYF9"/>